<reference evidence="3 4" key="1">
    <citation type="journal article" date="2013" name="Genome Announc.">
        <title>Draft Genome Sequence of the Moderately Halophilic Bacterium Marinobacter lipolyticus Strain SM19.</title>
        <authorList>
            <person name="Papke R.T."/>
            <person name="de la Haba R.R."/>
            <person name="Infante-Dominguez C."/>
            <person name="Perez D."/>
            <person name="Sanchez-Porro C."/>
            <person name="Lapierre P."/>
            <person name="Ventosa A."/>
        </authorList>
    </citation>
    <scope>NUCLEOTIDE SEQUENCE [LARGE SCALE GENOMIC DNA]</scope>
    <source>
        <strain evidence="3 4">SM19</strain>
    </source>
</reference>
<evidence type="ECO:0000313" key="3">
    <source>
        <dbReference type="EMBL" id="EON91924.1"/>
    </source>
</evidence>
<proteinExistence type="predicted"/>
<keyword evidence="2" id="KW-0732">Signal</keyword>
<feature type="chain" id="PRO_5004462396" evidence="2">
    <location>
        <begin position="23"/>
        <end position="140"/>
    </location>
</feature>
<name>R8B034_9GAMM</name>
<dbReference type="HOGENOM" id="CLU_1832756_0_0_6"/>
<dbReference type="Gene3D" id="3.10.450.160">
    <property type="entry name" value="inner membrane protein cigr"/>
    <property type="match status" value="1"/>
</dbReference>
<sequence>MKRWLISTCIVGLLMAASPVMAEHGRGLPPGIQKQMERGTAMPPGLQKKFLSARYRDDRYSREHHRDKHWKKHRKHHHKDHYYKDRYKYRDRRDYHGGYHDRYRSGYRDTYQGYDDHIPTEHRVVRIIRDAQVLIDSSRR</sequence>
<accession>R8B034</accession>
<feature type="signal peptide" evidence="2">
    <location>
        <begin position="1"/>
        <end position="22"/>
    </location>
</feature>
<evidence type="ECO:0000313" key="4">
    <source>
        <dbReference type="Proteomes" id="UP000016540"/>
    </source>
</evidence>
<comment type="caution">
    <text evidence="3">The sequence shown here is derived from an EMBL/GenBank/DDBJ whole genome shotgun (WGS) entry which is preliminary data.</text>
</comment>
<dbReference type="EMBL" id="ASAD01000011">
    <property type="protein sequence ID" value="EON91924.1"/>
    <property type="molecule type" value="Genomic_DNA"/>
</dbReference>
<dbReference type="RefSeq" id="WP_012137990.1">
    <property type="nucleotide sequence ID" value="NZ_KE007325.1"/>
</dbReference>
<gene>
    <name evidence="3" type="ORF">MARLIPOL_09881</name>
</gene>
<evidence type="ECO:0000256" key="1">
    <source>
        <dbReference type="SAM" id="MobiDB-lite"/>
    </source>
</evidence>
<dbReference type="Proteomes" id="UP000016540">
    <property type="component" value="Unassembled WGS sequence"/>
</dbReference>
<keyword evidence="4" id="KW-1185">Reference proteome</keyword>
<protein>
    <submittedName>
        <fullName evidence="3">Uncharacterized protein</fullName>
    </submittedName>
</protein>
<feature type="compositionally biased region" description="Basic residues" evidence="1">
    <location>
        <begin position="62"/>
        <end position="77"/>
    </location>
</feature>
<feature type="region of interest" description="Disordered" evidence="1">
    <location>
        <begin position="57"/>
        <end position="77"/>
    </location>
</feature>
<evidence type="ECO:0000256" key="2">
    <source>
        <dbReference type="SAM" id="SignalP"/>
    </source>
</evidence>
<dbReference type="AlphaFoldDB" id="R8B034"/>
<dbReference type="PATRIC" id="fig|1318628.3.peg.1969"/>
<dbReference type="OrthoDB" id="6370503at2"/>
<organism evidence="3 4">
    <name type="scientific">Marinobacter lipolyticus SM19</name>
    <dbReference type="NCBI Taxonomy" id="1318628"/>
    <lineage>
        <taxon>Bacteria</taxon>
        <taxon>Pseudomonadati</taxon>
        <taxon>Pseudomonadota</taxon>
        <taxon>Gammaproteobacteria</taxon>
        <taxon>Pseudomonadales</taxon>
        <taxon>Marinobacteraceae</taxon>
        <taxon>Marinobacter</taxon>
    </lineage>
</organism>